<dbReference type="InterPro" id="IPR036390">
    <property type="entry name" value="WH_DNA-bd_sf"/>
</dbReference>
<dbReference type="PANTHER" id="PTHR30154:SF34">
    <property type="entry name" value="TRANSCRIPTIONAL REGULATOR AZLB"/>
    <property type="match status" value="1"/>
</dbReference>
<dbReference type="GO" id="GO:0043200">
    <property type="term" value="P:response to amino acid"/>
    <property type="evidence" value="ECO:0007669"/>
    <property type="project" value="TreeGrafter"/>
</dbReference>
<dbReference type="GO" id="GO:0005829">
    <property type="term" value="C:cytosol"/>
    <property type="evidence" value="ECO:0007669"/>
    <property type="project" value="TreeGrafter"/>
</dbReference>
<accession>A0A1M4V4T1</accession>
<dbReference type="PANTHER" id="PTHR30154">
    <property type="entry name" value="LEUCINE-RESPONSIVE REGULATORY PROTEIN"/>
    <property type="match status" value="1"/>
</dbReference>
<organism evidence="5 6">
    <name type="scientific">Psychroflexus salarius</name>
    <dbReference type="NCBI Taxonomy" id="1155689"/>
    <lineage>
        <taxon>Bacteria</taxon>
        <taxon>Pseudomonadati</taxon>
        <taxon>Bacteroidota</taxon>
        <taxon>Flavobacteriia</taxon>
        <taxon>Flavobacteriales</taxon>
        <taxon>Flavobacteriaceae</taxon>
        <taxon>Psychroflexus</taxon>
    </lineage>
</organism>
<dbReference type="InterPro" id="IPR000485">
    <property type="entry name" value="AsnC-type_HTH_dom"/>
</dbReference>
<dbReference type="InterPro" id="IPR036388">
    <property type="entry name" value="WH-like_DNA-bd_sf"/>
</dbReference>
<dbReference type="SUPFAM" id="SSF46785">
    <property type="entry name" value="Winged helix' DNA-binding domain"/>
    <property type="match status" value="1"/>
</dbReference>
<evidence type="ECO:0000256" key="2">
    <source>
        <dbReference type="ARBA" id="ARBA00023125"/>
    </source>
</evidence>
<keyword evidence="2" id="KW-0238">DNA-binding</keyword>
<keyword evidence="1" id="KW-0805">Transcription regulation</keyword>
<dbReference type="AlphaFoldDB" id="A0A1M4V4T1"/>
<keyword evidence="6" id="KW-1185">Reference proteome</keyword>
<evidence type="ECO:0000256" key="3">
    <source>
        <dbReference type="ARBA" id="ARBA00023163"/>
    </source>
</evidence>
<dbReference type="InterPro" id="IPR019887">
    <property type="entry name" value="Tscrpt_reg_AsnC/Lrp_C"/>
</dbReference>
<dbReference type="SUPFAM" id="SSF54909">
    <property type="entry name" value="Dimeric alpha+beta barrel"/>
    <property type="match status" value="1"/>
</dbReference>
<name>A0A1M4V4T1_9FLAO</name>
<dbReference type="RefSeq" id="WP_083574479.1">
    <property type="nucleotide sequence ID" value="NZ_FQTW01000003.1"/>
</dbReference>
<dbReference type="InterPro" id="IPR011008">
    <property type="entry name" value="Dimeric_a/b-barrel"/>
</dbReference>
<dbReference type="Gene3D" id="1.10.10.10">
    <property type="entry name" value="Winged helix-like DNA-binding domain superfamily/Winged helix DNA-binding domain"/>
    <property type="match status" value="1"/>
</dbReference>
<gene>
    <name evidence="5" type="ORF">SAMN05444278_103243</name>
</gene>
<dbReference type="Gene3D" id="3.30.70.920">
    <property type="match status" value="1"/>
</dbReference>
<dbReference type="PROSITE" id="PS50956">
    <property type="entry name" value="HTH_ASNC_2"/>
    <property type="match status" value="1"/>
</dbReference>
<dbReference type="Pfam" id="PF13404">
    <property type="entry name" value="HTH_AsnC-type"/>
    <property type="match status" value="1"/>
</dbReference>
<dbReference type="OrthoDB" id="1094536at2"/>
<proteinExistence type="predicted"/>
<dbReference type="EMBL" id="FQTW01000003">
    <property type="protein sequence ID" value="SHE63902.1"/>
    <property type="molecule type" value="Genomic_DNA"/>
</dbReference>
<dbReference type="SMART" id="SM00344">
    <property type="entry name" value="HTH_ASNC"/>
    <property type="match status" value="1"/>
</dbReference>
<feature type="domain" description="HTH asnC-type" evidence="4">
    <location>
        <begin position="1"/>
        <end position="62"/>
    </location>
</feature>
<reference evidence="5 6" key="1">
    <citation type="submission" date="2016-11" db="EMBL/GenBank/DDBJ databases">
        <authorList>
            <person name="Jaros S."/>
            <person name="Januszkiewicz K."/>
            <person name="Wedrychowicz H."/>
        </authorList>
    </citation>
    <scope>NUCLEOTIDE SEQUENCE [LARGE SCALE GENOMIC DNA]</scope>
    <source>
        <strain evidence="5 6">DSM 25661</strain>
    </source>
</reference>
<keyword evidence="3" id="KW-0804">Transcription</keyword>
<dbReference type="GO" id="GO:0043565">
    <property type="term" value="F:sequence-specific DNA binding"/>
    <property type="evidence" value="ECO:0007669"/>
    <property type="project" value="InterPro"/>
</dbReference>
<dbReference type="InterPro" id="IPR019888">
    <property type="entry name" value="Tscrpt_reg_AsnC-like"/>
</dbReference>
<dbReference type="PRINTS" id="PR00033">
    <property type="entry name" value="HTHASNC"/>
</dbReference>
<sequence length="147" mass="16457">MDTTDQIILNILSTNAKASLKTLADACHLSTAAVHLRLKKLEDQGVLTGSQSEINLHQLGYQTQSFIGIYFDRANMYQPVKKALLAIDEVVECYYTTGNFSLLVKVICRDNQHLTEVLSGKLQRIDGVARTETFICLEQSFSRAVKF</sequence>
<dbReference type="STRING" id="1155689.SAMN05444278_103243"/>
<dbReference type="Pfam" id="PF01037">
    <property type="entry name" value="AsnC_trans_reg"/>
    <property type="match status" value="1"/>
</dbReference>
<protein>
    <submittedName>
        <fullName evidence="5">Lrp/AsnC family transcriptional regulator, regulator for asnA, asnC and gidA</fullName>
    </submittedName>
</protein>
<evidence type="ECO:0000313" key="6">
    <source>
        <dbReference type="Proteomes" id="UP000184462"/>
    </source>
</evidence>
<evidence type="ECO:0000313" key="5">
    <source>
        <dbReference type="EMBL" id="SHE63902.1"/>
    </source>
</evidence>
<evidence type="ECO:0000256" key="1">
    <source>
        <dbReference type="ARBA" id="ARBA00023015"/>
    </source>
</evidence>
<dbReference type="Proteomes" id="UP000184462">
    <property type="component" value="Unassembled WGS sequence"/>
</dbReference>
<evidence type="ECO:0000259" key="4">
    <source>
        <dbReference type="PROSITE" id="PS50956"/>
    </source>
</evidence>